<sequence>MQAVAGRRGVTLMTWAVLSLSTGAAMADAPMAPGPVFEAVNEAAALEVTAAPGEDSAPVALHATVNEAVALEVAAALEHDSAPIVRLDNGALRGEQDQGFSVYRGIPFAAAPVGDNRWRAPQPVNAWQGIREATRFGRDCMQKPLSSSTSPGDERPDEDCLYLNIWQPEGAALTADGPSSGEPVSNDDSARPVVVWLYGGAYVNGGASSPAYDGESFARDGVVYVSFNYRLGRFGFFSHPSLTDGDDTAQGNYAVMDQIKALEWIRHNIDRFGGDPDDITLVGESAGGNSILNLMASPATEGLFQRAVVMSGGGRGLRAVRHGLHEDTLDMPSADTFGKRFASRHGIEGEDDQAREALRALSADAVTGDLNMSMMYTQNRERETYVGGPIRDGRLLVDETQNRFKQQQQRKIPLLIGSTSMDLGRTSATSKTELFETFGDHADRMRALYDPNGNTNLKTLTKEIGRDRTMTEPARFIADEMRAAGQPVWRYRFSHVAAPKRADWDGAPHATDIPYLFDRLEEAYGSAIDDTDRTTATAFHRYVVNFALTGNPNGEGLPQWPQHDPQQERILEFTQNDGPQVMRDPWWERLDMIEGRWVAPPESARQQPQDQDQDEE</sequence>
<dbReference type="InterPro" id="IPR050309">
    <property type="entry name" value="Type-B_Carboxylest/Lipase"/>
</dbReference>
<keyword evidence="7" id="KW-1185">Reference proteome</keyword>
<evidence type="ECO:0000256" key="4">
    <source>
        <dbReference type="SAM" id="MobiDB-lite"/>
    </source>
</evidence>
<name>A0ABQ3FFL1_9GAMM</name>
<feature type="signal peptide" evidence="3">
    <location>
        <begin position="1"/>
        <end position="27"/>
    </location>
</feature>
<evidence type="ECO:0000313" key="6">
    <source>
        <dbReference type="EMBL" id="GHC21827.1"/>
    </source>
</evidence>
<dbReference type="Proteomes" id="UP000604243">
    <property type="component" value="Unassembled WGS sequence"/>
</dbReference>
<dbReference type="EC" id="3.1.1.-" evidence="3"/>
<dbReference type="EMBL" id="BMZM01000002">
    <property type="protein sequence ID" value="GHC21827.1"/>
    <property type="molecule type" value="Genomic_DNA"/>
</dbReference>
<evidence type="ECO:0000313" key="7">
    <source>
        <dbReference type="Proteomes" id="UP000604243"/>
    </source>
</evidence>
<dbReference type="Pfam" id="PF00135">
    <property type="entry name" value="COesterase"/>
    <property type="match status" value="1"/>
</dbReference>
<dbReference type="SUPFAM" id="SSF53474">
    <property type="entry name" value="alpha/beta-Hydrolases"/>
    <property type="match status" value="1"/>
</dbReference>
<comment type="caution">
    <text evidence="6">The sequence shown here is derived from an EMBL/GenBank/DDBJ whole genome shotgun (WGS) entry which is preliminary data.</text>
</comment>
<dbReference type="InterPro" id="IPR029058">
    <property type="entry name" value="AB_hydrolase_fold"/>
</dbReference>
<reference evidence="7" key="1">
    <citation type="journal article" date="2019" name="Int. J. Syst. Evol. Microbiol.">
        <title>The Global Catalogue of Microorganisms (GCM) 10K type strain sequencing project: providing services to taxonomists for standard genome sequencing and annotation.</title>
        <authorList>
            <consortium name="The Broad Institute Genomics Platform"/>
            <consortium name="The Broad Institute Genome Sequencing Center for Infectious Disease"/>
            <person name="Wu L."/>
            <person name="Ma J."/>
        </authorList>
    </citation>
    <scope>NUCLEOTIDE SEQUENCE [LARGE SCALE GENOMIC DNA]</scope>
    <source>
        <strain evidence="7">KCTC 42082</strain>
    </source>
</reference>
<keyword evidence="3" id="KW-0732">Signal</keyword>
<feature type="domain" description="Carboxylesterase type B" evidence="5">
    <location>
        <begin position="82"/>
        <end position="577"/>
    </location>
</feature>
<organism evidence="6 7">
    <name type="scientific">Kushneria pakistanensis</name>
    <dbReference type="NCBI Taxonomy" id="1508770"/>
    <lineage>
        <taxon>Bacteria</taxon>
        <taxon>Pseudomonadati</taxon>
        <taxon>Pseudomonadota</taxon>
        <taxon>Gammaproteobacteria</taxon>
        <taxon>Oceanospirillales</taxon>
        <taxon>Halomonadaceae</taxon>
        <taxon>Kushneria</taxon>
    </lineage>
</organism>
<proteinExistence type="inferred from homology"/>
<dbReference type="InterPro" id="IPR002018">
    <property type="entry name" value="CarbesteraseB"/>
</dbReference>
<feature type="region of interest" description="Disordered" evidence="4">
    <location>
        <begin position="597"/>
        <end position="616"/>
    </location>
</feature>
<dbReference type="Gene3D" id="3.40.50.1820">
    <property type="entry name" value="alpha/beta hydrolase"/>
    <property type="match status" value="1"/>
</dbReference>
<comment type="similarity">
    <text evidence="1 3">Belongs to the type-B carboxylesterase/lipase family.</text>
</comment>
<feature type="chain" id="PRO_5044966124" description="Carboxylic ester hydrolase" evidence="3">
    <location>
        <begin position="28"/>
        <end position="616"/>
    </location>
</feature>
<dbReference type="PROSITE" id="PS00122">
    <property type="entry name" value="CARBOXYLESTERASE_B_1"/>
    <property type="match status" value="1"/>
</dbReference>
<gene>
    <name evidence="6" type="ORF">GCM10010082_12050</name>
</gene>
<dbReference type="RefSeq" id="WP_189516175.1">
    <property type="nucleotide sequence ID" value="NZ_BMZM01000002.1"/>
</dbReference>
<dbReference type="PROSITE" id="PS00941">
    <property type="entry name" value="CARBOXYLESTERASE_B_2"/>
    <property type="match status" value="1"/>
</dbReference>
<evidence type="ECO:0000256" key="1">
    <source>
        <dbReference type="ARBA" id="ARBA00005964"/>
    </source>
</evidence>
<accession>A0ABQ3FFL1</accession>
<evidence type="ECO:0000259" key="5">
    <source>
        <dbReference type="Pfam" id="PF00135"/>
    </source>
</evidence>
<dbReference type="InterPro" id="IPR019826">
    <property type="entry name" value="Carboxylesterase_B_AS"/>
</dbReference>
<keyword evidence="2 3" id="KW-0378">Hydrolase</keyword>
<evidence type="ECO:0000256" key="3">
    <source>
        <dbReference type="RuleBase" id="RU361235"/>
    </source>
</evidence>
<dbReference type="GO" id="GO:0016787">
    <property type="term" value="F:hydrolase activity"/>
    <property type="evidence" value="ECO:0007669"/>
    <property type="project" value="UniProtKB-KW"/>
</dbReference>
<evidence type="ECO:0000256" key="2">
    <source>
        <dbReference type="ARBA" id="ARBA00022801"/>
    </source>
</evidence>
<protein>
    <recommendedName>
        <fullName evidence="3">Carboxylic ester hydrolase</fullName>
        <ecNumber evidence="3">3.1.1.-</ecNumber>
    </recommendedName>
</protein>
<dbReference type="PANTHER" id="PTHR11559">
    <property type="entry name" value="CARBOXYLESTERASE"/>
    <property type="match status" value="1"/>
</dbReference>
<dbReference type="InterPro" id="IPR019819">
    <property type="entry name" value="Carboxylesterase_B_CS"/>
</dbReference>